<keyword evidence="9" id="KW-0472">Membrane</keyword>
<protein>
    <recommendedName>
        <fullName evidence="11">Fucosyltransferase</fullName>
        <ecNumber evidence="11">2.4.1.-</ecNumber>
    </recommendedName>
</protein>
<dbReference type="PANTHER" id="PTHR11929">
    <property type="entry name" value="ALPHA- 1,3 -FUCOSYLTRANSFERASE"/>
    <property type="match status" value="1"/>
</dbReference>
<feature type="region of interest" description="Disordered" evidence="12">
    <location>
        <begin position="133"/>
        <end position="175"/>
    </location>
</feature>
<name>A0ABN7T6H6_OIKDI</name>
<evidence type="ECO:0000256" key="5">
    <source>
        <dbReference type="ARBA" id="ARBA00022679"/>
    </source>
</evidence>
<feature type="domain" description="Fucosyltransferase C-terminal" evidence="13">
    <location>
        <begin position="428"/>
        <end position="617"/>
    </location>
</feature>
<evidence type="ECO:0000256" key="9">
    <source>
        <dbReference type="ARBA" id="ARBA00023136"/>
    </source>
</evidence>
<dbReference type="InterPro" id="IPR055270">
    <property type="entry name" value="Glyco_tran_10_C"/>
</dbReference>
<accession>A0ABN7T6H6</accession>
<evidence type="ECO:0000313" key="16">
    <source>
        <dbReference type="Proteomes" id="UP001158576"/>
    </source>
</evidence>
<evidence type="ECO:0000256" key="2">
    <source>
        <dbReference type="ARBA" id="ARBA00004922"/>
    </source>
</evidence>
<feature type="compositionally biased region" description="Basic and acidic residues" evidence="12">
    <location>
        <begin position="37"/>
        <end position="49"/>
    </location>
</feature>
<dbReference type="InterPro" id="IPR031481">
    <property type="entry name" value="Glyco_tran_10_N"/>
</dbReference>
<feature type="compositionally biased region" description="Acidic residues" evidence="12">
    <location>
        <begin position="140"/>
        <end position="156"/>
    </location>
</feature>
<dbReference type="Proteomes" id="UP001158576">
    <property type="component" value="Chromosome 2"/>
</dbReference>
<dbReference type="Gene3D" id="3.40.50.11660">
    <property type="entry name" value="Glycosyl transferase family 10, C-terminal domain"/>
    <property type="match status" value="1"/>
</dbReference>
<evidence type="ECO:0000256" key="8">
    <source>
        <dbReference type="ARBA" id="ARBA00022989"/>
    </source>
</evidence>
<evidence type="ECO:0000256" key="10">
    <source>
        <dbReference type="ARBA" id="ARBA00023180"/>
    </source>
</evidence>
<dbReference type="PANTHER" id="PTHR11929:SF145">
    <property type="entry name" value="ALPHA-(1,3)-FUCOSYLTRANSFERASE FUT-1"/>
    <property type="match status" value="1"/>
</dbReference>
<dbReference type="Pfam" id="PF17039">
    <property type="entry name" value="Glyco_tran_10_N"/>
    <property type="match status" value="1"/>
</dbReference>
<keyword evidence="4 11" id="KW-0328">Glycosyltransferase</keyword>
<feature type="domain" description="Fucosyltransferase N-terminal" evidence="14">
    <location>
        <begin position="313"/>
        <end position="380"/>
    </location>
</feature>
<dbReference type="EMBL" id="OU015567">
    <property type="protein sequence ID" value="CAG5110917.1"/>
    <property type="molecule type" value="Genomic_DNA"/>
</dbReference>
<evidence type="ECO:0000259" key="13">
    <source>
        <dbReference type="Pfam" id="PF00852"/>
    </source>
</evidence>
<evidence type="ECO:0000313" key="15">
    <source>
        <dbReference type="EMBL" id="CAG5110917.1"/>
    </source>
</evidence>
<comment type="pathway">
    <text evidence="2">Protein modification; protein glycosylation.</text>
</comment>
<keyword evidence="8" id="KW-1133">Transmembrane helix</keyword>
<dbReference type="SUPFAM" id="SSF53756">
    <property type="entry name" value="UDP-Glycosyltransferase/glycogen phosphorylase"/>
    <property type="match status" value="1"/>
</dbReference>
<comment type="subcellular location">
    <subcellularLocation>
        <location evidence="11">Golgi apparatus</location>
        <location evidence="11">Golgi stack membrane</location>
        <topology evidence="11">Single-pass type II membrane protein</topology>
    </subcellularLocation>
    <subcellularLocation>
        <location evidence="1">Membrane</location>
        <topology evidence="1">Single-pass membrane protein</topology>
    </subcellularLocation>
</comment>
<proteinExistence type="inferred from homology"/>
<keyword evidence="16" id="KW-1185">Reference proteome</keyword>
<evidence type="ECO:0000256" key="7">
    <source>
        <dbReference type="ARBA" id="ARBA00022968"/>
    </source>
</evidence>
<reference evidence="15 16" key="1">
    <citation type="submission" date="2021-04" db="EMBL/GenBank/DDBJ databases">
        <authorList>
            <person name="Bliznina A."/>
        </authorList>
    </citation>
    <scope>NUCLEOTIDE SEQUENCE [LARGE SCALE GENOMIC DNA]</scope>
</reference>
<gene>
    <name evidence="15" type="ORF">OKIOD_LOCUS14029</name>
</gene>
<keyword evidence="7" id="KW-0735">Signal-anchor</keyword>
<keyword evidence="10" id="KW-0325">Glycoprotein</keyword>
<feature type="region of interest" description="Disordered" evidence="12">
    <location>
        <begin position="37"/>
        <end position="59"/>
    </location>
</feature>
<keyword evidence="11" id="KW-0333">Golgi apparatus</keyword>
<keyword evidence="5 11" id="KW-0808">Transferase</keyword>
<evidence type="ECO:0000256" key="1">
    <source>
        <dbReference type="ARBA" id="ARBA00004167"/>
    </source>
</evidence>
<dbReference type="InterPro" id="IPR038577">
    <property type="entry name" value="GT10-like_C_sf"/>
</dbReference>
<organism evidence="15 16">
    <name type="scientific">Oikopleura dioica</name>
    <name type="common">Tunicate</name>
    <dbReference type="NCBI Taxonomy" id="34765"/>
    <lineage>
        <taxon>Eukaryota</taxon>
        <taxon>Metazoa</taxon>
        <taxon>Chordata</taxon>
        <taxon>Tunicata</taxon>
        <taxon>Appendicularia</taxon>
        <taxon>Copelata</taxon>
        <taxon>Oikopleuridae</taxon>
        <taxon>Oikopleura</taxon>
    </lineage>
</organism>
<sequence>MSPEFLKKNLGKAAFAIIFFWFFVNVRNGGFLIEENEKQKEKMSEKRPASPEFVEEDPPEYDVDVGLMHSAQKRHHNGRIRERENEIPDYLIPPPPPPPHIPIVFAPLKLAPIGAPISNAKIQAAPINVKKEEKTKSEAYEEEEEDLIEVEDEENDEDKKEKVEEKRDPFTHCKPGQKYSDIEPFINKHWMLNLSRDKYTAREMHELLIHRLTDEEKEDWICKIFGTRLEEQENKEEEVKISFYYKGRYFDKYLEDPTFEPDFHRNGVTGFGYKMCGNCKFTTNDDEADALIIDNGPLLQYQRKVNESLEDGDTEFKHLDRTYEPPSLENRNLSQYWIFVNYESGAKNVETQSWLMPKELDSAFNITYSYRRDSDIVRGYNSAQNILRDFYFDWNTGESMNISDIELLSKLLLNKSELKKKQDTSKLHTAWMVSNCNNTLGAIRRWRYGEKMMAAGLKEHIRGEGACFDKITEREFRDLRSFHDVAHEANMMTKMRFYLAFENAFHCTDYISEKFWRNALRATLVPVVYGPHYLDVAKVAPPNSFIHAEQFASAEDLVYYMDYLWKNDTAYLDYHRWRLLKPENTTPRGDSYRSIGRDMYDFCRICRLVREKRSQKVARWYRSVMKFWRYDVHDQCKVRASFPRRIQNIEHNLVEVPLK</sequence>
<keyword evidence="6 11" id="KW-0812">Transmembrane</keyword>
<feature type="compositionally biased region" description="Basic and acidic residues" evidence="12">
    <location>
        <begin position="157"/>
        <end position="171"/>
    </location>
</feature>
<evidence type="ECO:0000259" key="14">
    <source>
        <dbReference type="Pfam" id="PF17039"/>
    </source>
</evidence>
<evidence type="ECO:0000256" key="12">
    <source>
        <dbReference type="SAM" id="MobiDB-lite"/>
    </source>
</evidence>
<dbReference type="Pfam" id="PF00852">
    <property type="entry name" value="Glyco_transf_10"/>
    <property type="match status" value="1"/>
</dbReference>
<evidence type="ECO:0000256" key="11">
    <source>
        <dbReference type="RuleBase" id="RU003832"/>
    </source>
</evidence>
<evidence type="ECO:0000256" key="3">
    <source>
        <dbReference type="ARBA" id="ARBA00008919"/>
    </source>
</evidence>
<comment type="similarity">
    <text evidence="3 11">Belongs to the glycosyltransferase 10 family.</text>
</comment>
<dbReference type="EC" id="2.4.1.-" evidence="11"/>
<evidence type="ECO:0000256" key="4">
    <source>
        <dbReference type="ARBA" id="ARBA00022676"/>
    </source>
</evidence>
<evidence type="ECO:0000256" key="6">
    <source>
        <dbReference type="ARBA" id="ARBA00022692"/>
    </source>
</evidence>
<dbReference type="InterPro" id="IPR001503">
    <property type="entry name" value="Glyco_trans_10"/>
</dbReference>